<protein>
    <recommendedName>
        <fullName evidence="3">DUF2971 domain-containing protein</fullName>
    </recommendedName>
</protein>
<dbReference type="Pfam" id="PF11185">
    <property type="entry name" value="DUF2971"/>
    <property type="match status" value="1"/>
</dbReference>
<organism evidence="1 2">
    <name type="scientific">Nakamurella alba</name>
    <dbReference type="NCBI Taxonomy" id="2665158"/>
    <lineage>
        <taxon>Bacteria</taxon>
        <taxon>Bacillati</taxon>
        <taxon>Actinomycetota</taxon>
        <taxon>Actinomycetes</taxon>
        <taxon>Nakamurellales</taxon>
        <taxon>Nakamurellaceae</taxon>
        <taxon>Nakamurella</taxon>
    </lineage>
</organism>
<gene>
    <name evidence="1" type="ORF">GIS00_23780</name>
</gene>
<sequence length="303" mass="32928">MDADAPAGLVWHYTDAGGLLSILSGHQLWATSSRFLNDSGEVALGGRRLVEEVRRRSGENAFFRWLHGALESPGRHPARPSPEFFVLSAALDWDLLAVWRNYGGRGESYALGLDPSAPLAALCEGAGPAVPDAIRHRSWSPVRYADDDQHRLVEAVFDNLEDEVRRAQQLFEAGASPAELLAEVSELVDDMEQALLLTKHVGFTDERESRWSTVLYRRAGVDHPGELVRYRATPYGIAPYIRLTGAPAGTGPTVGAPSPLPVRALAISPSPHSRDSARSLRDLLEVHGYTGVPVVASAIPFRG</sequence>
<comment type="caution">
    <text evidence="1">The sequence shown here is derived from an EMBL/GenBank/DDBJ whole genome shotgun (WGS) entry which is preliminary data.</text>
</comment>
<proteinExistence type="predicted"/>
<accession>A0A7K1FSB0</accession>
<evidence type="ECO:0000313" key="2">
    <source>
        <dbReference type="Proteomes" id="UP000460221"/>
    </source>
</evidence>
<dbReference type="AlphaFoldDB" id="A0A7K1FSB0"/>
<dbReference type="RefSeq" id="WP_154770961.1">
    <property type="nucleotide sequence ID" value="NZ_WLYK01000012.1"/>
</dbReference>
<dbReference type="InterPro" id="IPR021352">
    <property type="entry name" value="DUF2971"/>
</dbReference>
<dbReference type="Proteomes" id="UP000460221">
    <property type="component" value="Unassembled WGS sequence"/>
</dbReference>
<keyword evidence="2" id="KW-1185">Reference proteome</keyword>
<evidence type="ECO:0008006" key="3">
    <source>
        <dbReference type="Google" id="ProtNLM"/>
    </source>
</evidence>
<evidence type="ECO:0000313" key="1">
    <source>
        <dbReference type="EMBL" id="MTD16960.1"/>
    </source>
</evidence>
<reference evidence="1 2" key="1">
    <citation type="submission" date="2019-11" db="EMBL/GenBank/DDBJ databases">
        <authorList>
            <person name="Jiang L.-Q."/>
        </authorList>
    </citation>
    <scope>NUCLEOTIDE SEQUENCE [LARGE SCALE GENOMIC DNA]</scope>
    <source>
        <strain evidence="1 2">YIM 132087</strain>
    </source>
</reference>
<dbReference type="EMBL" id="WLYK01000012">
    <property type="protein sequence ID" value="MTD16960.1"/>
    <property type="molecule type" value="Genomic_DNA"/>
</dbReference>
<name>A0A7K1FSB0_9ACTN</name>